<protein>
    <recommendedName>
        <fullName evidence="12">Aminopeptidase</fullName>
        <ecNumber evidence="12">3.4.11.-</ecNumber>
    </recommendedName>
</protein>
<dbReference type="PRINTS" id="PR00756">
    <property type="entry name" value="ALADIPTASE"/>
</dbReference>
<dbReference type="AlphaFoldDB" id="A0A1I7YIT6"/>
<proteinExistence type="inferred from homology"/>
<feature type="domain" description="Peptidase M1 membrane alanine aminopeptidase" evidence="13">
    <location>
        <begin position="278"/>
        <end position="493"/>
    </location>
</feature>
<dbReference type="CDD" id="cd09601">
    <property type="entry name" value="M1_APN-Q_like"/>
    <property type="match status" value="1"/>
</dbReference>
<feature type="binding site" evidence="9">
    <location>
        <position position="180"/>
    </location>
    <ligand>
        <name>substrate</name>
    </ligand>
</feature>
<dbReference type="Proteomes" id="UP000095287">
    <property type="component" value="Unplaced"/>
</dbReference>
<evidence type="ECO:0000259" key="13">
    <source>
        <dbReference type="Pfam" id="PF01433"/>
    </source>
</evidence>
<dbReference type="InterPro" id="IPR050344">
    <property type="entry name" value="Peptidase_M1_aminopeptidases"/>
</dbReference>
<dbReference type="SUPFAM" id="SSF63737">
    <property type="entry name" value="Leukotriene A4 hydrolase N-terminal domain"/>
    <property type="match status" value="1"/>
</dbReference>
<evidence type="ECO:0000256" key="1">
    <source>
        <dbReference type="ARBA" id="ARBA00010136"/>
    </source>
</evidence>
<evidence type="ECO:0000256" key="9">
    <source>
        <dbReference type="PIRSR" id="PIRSR634016-2"/>
    </source>
</evidence>
<dbReference type="PANTHER" id="PTHR11533:SF174">
    <property type="entry name" value="PUROMYCIN-SENSITIVE AMINOPEPTIDASE-RELATED"/>
    <property type="match status" value="1"/>
</dbReference>
<feature type="binding site" evidence="10">
    <location>
        <position position="349"/>
    </location>
    <ligand>
        <name>Zn(2+)</name>
        <dbReference type="ChEBI" id="CHEBI:29105"/>
        <note>catalytic</note>
    </ligand>
</feature>
<keyword evidence="6 10" id="KW-0862">Zinc</keyword>
<dbReference type="GO" id="GO:0016020">
    <property type="term" value="C:membrane"/>
    <property type="evidence" value="ECO:0007669"/>
    <property type="project" value="TreeGrafter"/>
</dbReference>
<evidence type="ECO:0000259" key="14">
    <source>
        <dbReference type="Pfam" id="PF11838"/>
    </source>
</evidence>
<dbReference type="GO" id="GO:0008270">
    <property type="term" value="F:zinc ion binding"/>
    <property type="evidence" value="ECO:0007669"/>
    <property type="project" value="UniProtKB-UniRule"/>
</dbReference>
<dbReference type="Gene3D" id="2.60.40.1730">
    <property type="entry name" value="tricorn interacting facor f3 domain"/>
    <property type="match status" value="1"/>
</dbReference>
<dbReference type="InterPro" id="IPR027268">
    <property type="entry name" value="Peptidase_M4/M1_CTD_sf"/>
</dbReference>
<dbReference type="Pfam" id="PF01433">
    <property type="entry name" value="Peptidase_M1"/>
    <property type="match status" value="1"/>
</dbReference>
<dbReference type="Gene3D" id="1.25.50.20">
    <property type="match status" value="1"/>
</dbReference>
<keyword evidence="7 12" id="KW-0482">Metalloprotease</keyword>
<dbReference type="InterPro" id="IPR014782">
    <property type="entry name" value="Peptidase_M1_dom"/>
</dbReference>
<dbReference type="InterPro" id="IPR045357">
    <property type="entry name" value="Aminopeptidase_N-like_N"/>
</dbReference>
<accession>A0A1I7YIT6</accession>
<evidence type="ECO:0000313" key="16">
    <source>
        <dbReference type="Proteomes" id="UP000095287"/>
    </source>
</evidence>
<dbReference type="Gene3D" id="1.10.390.10">
    <property type="entry name" value="Neutral Protease Domain 2"/>
    <property type="match status" value="1"/>
</dbReference>
<dbReference type="Pfam" id="PF11838">
    <property type="entry name" value="ERAP1_C"/>
    <property type="match status" value="1"/>
</dbReference>
<evidence type="ECO:0000256" key="7">
    <source>
        <dbReference type="ARBA" id="ARBA00023049"/>
    </source>
</evidence>
<feature type="binding site" evidence="9">
    <location>
        <position position="842"/>
    </location>
    <ligand>
        <name>substrate</name>
    </ligand>
</feature>
<keyword evidence="5 12" id="KW-0378">Hydrolase</keyword>
<dbReference type="InterPro" id="IPR042097">
    <property type="entry name" value="Aminopeptidase_N-like_N_sf"/>
</dbReference>
<evidence type="ECO:0000259" key="15">
    <source>
        <dbReference type="Pfam" id="PF17900"/>
    </source>
</evidence>
<feature type="site" description="Transition state stabilizer" evidence="11">
    <location>
        <position position="435"/>
    </location>
</feature>
<comment type="similarity">
    <text evidence="1 12">Belongs to the peptidase M1 family.</text>
</comment>
<keyword evidence="2 12" id="KW-0031">Aminopeptidase</keyword>
<organism evidence="16 17">
    <name type="scientific">Steinernema glaseri</name>
    <dbReference type="NCBI Taxonomy" id="37863"/>
    <lineage>
        <taxon>Eukaryota</taxon>
        <taxon>Metazoa</taxon>
        <taxon>Ecdysozoa</taxon>
        <taxon>Nematoda</taxon>
        <taxon>Chromadorea</taxon>
        <taxon>Rhabditida</taxon>
        <taxon>Tylenchina</taxon>
        <taxon>Panagrolaimomorpha</taxon>
        <taxon>Strongyloidoidea</taxon>
        <taxon>Steinernematidae</taxon>
        <taxon>Steinernema</taxon>
    </lineage>
</organism>
<dbReference type="InterPro" id="IPR024571">
    <property type="entry name" value="ERAP1-like_C_dom"/>
</dbReference>
<feature type="binding site" evidence="9">
    <location>
        <begin position="313"/>
        <end position="317"/>
    </location>
    <ligand>
        <name>substrate</name>
    </ligand>
</feature>
<dbReference type="Pfam" id="PF17900">
    <property type="entry name" value="Peptidase_M1_N"/>
    <property type="match status" value="1"/>
</dbReference>
<feature type="binding site" evidence="10">
    <location>
        <position position="353"/>
    </location>
    <ligand>
        <name>Zn(2+)</name>
        <dbReference type="ChEBI" id="CHEBI:29105"/>
        <note>catalytic</note>
    </ligand>
</feature>
<dbReference type="GO" id="GO:0006508">
    <property type="term" value="P:proteolysis"/>
    <property type="evidence" value="ECO:0007669"/>
    <property type="project" value="UniProtKB-KW"/>
</dbReference>
<dbReference type="WBParaSite" id="L893_g16847.t1">
    <property type="protein sequence ID" value="L893_g16847.t1"/>
    <property type="gene ID" value="L893_g16847"/>
</dbReference>
<feature type="active site" description="Proton acceptor" evidence="8">
    <location>
        <position position="350"/>
    </location>
</feature>
<evidence type="ECO:0000256" key="12">
    <source>
        <dbReference type="RuleBase" id="RU364040"/>
    </source>
</evidence>
<dbReference type="GO" id="GO:0042277">
    <property type="term" value="F:peptide binding"/>
    <property type="evidence" value="ECO:0007669"/>
    <property type="project" value="TreeGrafter"/>
</dbReference>
<feature type="binding site" evidence="10">
    <location>
        <position position="372"/>
    </location>
    <ligand>
        <name>Zn(2+)</name>
        <dbReference type="ChEBI" id="CHEBI:29105"/>
        <note>catalytic</note>
    </ligand>
</feature>
<dbReference type="InterPro" id="IPR034016">
    <property type="entry name" value="M1_APN-typ"/>
</dbReference>
<dbReference type="GO" id="GO:0005737">
    <property type="term" value="C:cytoplasm"/>
    <property type="evidence" value="ECO:0007669"/>
    <property type="project" value="TreeGrafter"/>
</dbReference>
<dbReference type="FunFam" id="2.60.40.1730:FF:000002">
    <property type="entry name" value="Aminopeptidase"/>
    <property type="match status" value="1"/>
</dbReference>
<dbReference type="PANTHER" id="PTHR11533">
    <property type="entry name" value="PROTEASE M1 ZINC METALLOPROTEASE"/>
    <property type="match status" value="1"/>
</dbReference>
<dbReference type="InterPro" id="IPR001930">
    <property type="entry name" value="Peptidase_M1"/>
</dbReference>
<evidence type="ECO:0000256" key="2">
    <source>
        <dbReference type="ARBA" id="ARBA00022438"/>
    </source>
</evidence>
<dbReference type="GO" id="GO:0043171">
    <property type="term" value="P:peptide catabolic process"/>
    <property type="evidence" value="ECO:0007669"/>
    <property type="project" value="TreeGrafter"/>
</dbReference>
<evidence type="ECO:0000256" key="8">
    <source>
        <dbReference type="PIRSR" id="PIRSR634016-1"/>
    </source>
</evidence>
<keyword evidence="16" id="KW-1185">Reference proteome</keyword>
<feature type="domain" description="Aminopeptidase N-like N-terminal" evidence="15">
    <location>
        <begin position="56"/>
        <end position="242"/>
    </location>
</feature>
<dbReference type="GO" id="GO:0005615">
    <property type="term" value="C:extracellular space"/>
    <property type="evidence" value="ECO:0007669"/>
    <property type="project" value="TreeGrafter"/>
</dbReference>
<dbReference type="GO" id="GO:0070006">
    <property type="term" value="F:metalloaminopeptidase activity"/>
    <property type="evidence" value="ECO:0007669"/>
    <property type="project" value="TreeGrafter"/>
</dbReference>
<keyword evidence="4 10" id="KW-0479">Metal-binding</keyword>
<dbReference type="EC" id="3.4.11.-" evidence="12"/>
<evidence type="ECO:0000256" key="11">
    <source>
        <dbReference type="PIRSR" id="PIRSR634016-4"/>
    </source>
</evidence>
<evidence type="ECO:0000313" key="17">
    <source>
        <dbReference type="WBParaSite" id="L893_g16847.t1"/>
    </source>
</evidence>
<reference evidence="17" key="1">
    <citation type="submission" date="2016-11" db="UniProtKB">
        <authorList>
            <consortium name="WormBaseParasite"/>
        </authorList>
    </citation>
    <scope>IDENTIFICATION</scope>
</reference>
<dbReference type="SUPFAM" id="SSF55486">
    <property type="entry name" value="Metalloproteases ('zincins'), catalytic domain"/>
    <property type="match status" value="1"/>
</dbReference>
<evidence type="ECO:0000256" key="6">
    <source>
        <dbReference type="ARBA" id="ARBA00022833"/>
    </source>
</evidence>
<dbReference type="FunFam" id="1.10.390.10:FF:000006">
    <property type="entry name" value="Puromycin-sensitive aminopeptidase"/>
    <property type="match status" value="1"/>
</dbReference>
<sequence>MCVRWNLLFVALNTKSHCRGLSATIPRMLPLLLIFLAGGCLSESPGSYPRLPTFAQPLHYGIHITPDLKKFTFEGTVEIDVMLKEPTTFVKLHAAGLNVTKASYKVLNSIDDEEIKNVSYDETSQMLTLDFGGIVEGGQRIILKIDYTGTIDESLRGIYRSSYIDSETRETKYLMVTQFESTNARRGFPCWDEPLFKAQFTISLKVDSNLTALSNTAVSTVNPLGRQMVVTFETTPIMSTYLVAMAVGEFEYLEGRGKDGPLIRVYTTPGKKHLATKAVEYHIRAIEYYNKLFDYPCPLKKVDALALPDFGAGAMENWGLITYRESAIVIDESKTPLGDRIYAAAVIGHEVGHFWFGNLITMKWWEDLWLKEGFATFLMYQFVEDNYPELMAWDYFLGTGVPKARRLDQLRATHAIQVAIDDPAKLTNYYDGVTYEKSAHLIRMLYLYLGEDFWEGMKLYIKRNQYSNAETNDLWQAFADATGTDVKSLMSSWTTQTGYPLITLSVRHNASMGSTVSLKEKRYLAAGGNDPSVGPWIVPLNVLVSKNNTNATFNILIPRDSMQVFTEDVATADFVQLNPETSAFCHVKYDGDVLFTKLLAAYQAQKLAPRNRFTLFTDTYHLVLAGRSQIDDLLDLIFASSEENSSLVLSSLETAISYIRRWLLESNDLKVLQKFDTFVARTFERSAERIGWEAPPGELTNVSYARYFLKKIMVNTNDSKTIRDAKYFFEKSTYAADVDQVVKQVVASEGIAGAAMILNLHNSTENALEKGSYMKCFKYVRGRESLDMVLQYALDSRNVRTQDYAGLMGGMSVTPESQRVAWEFVKENWTTIKGKFSSPVTRQALRMLKNLLKNSNDMKLVGELQALFTPEQLKSIQSTITEVKEVIVINGRQKTLHRKRLLKWLVKHGY</sequence>
<comment type="cofactor">
    <cofactor evidence="10 12">
        <name>Zn(2+)</name>
        <dbReference type="ChEBI" id="CHEBI:29105"/>
    </cofactor>
    <text evidence="10 12">Binds 1 zinc ion per subunit.</text>
</comment>
<evidence type="ECO:0000256" key="10">
    <source>
        <dbReference type="PIRSR" id="PIRSR634016-3"/>
    </source>
</evidence>
<dbReference type="Gene3D" id="2.60.40.1910">
    <property type="match status" value="1"/>
</dbReference>
<feature type="domain" description="ERAP1-like C-terminal" evidence="14">
    <location>
        <begin position="574"/>
        <end position="887"/>
    </location>
</feature>
<keyword evidence="3 12" id="KW-0645">Protease</keyword>
<evidence type="ECO:0000256" key="3">
    <source>
        <dbReference type="ARBA" id="ARBA00022670"/>
    </source>
</evidence>
<evidence type="ECO:0000256" key="4">
    <source>
        <dbReference type="ARBA" id="ARBA00022723"/>
    </source>
</evidence>
<evidence type="ECO:0000256" key="5">
    <source>
        <dbReference type="ARBA" id="ARBA00022801"/>
    </source>
</evidence>
<name>A0A1I7YIT6_9BILA</name>